<keyword evidence="2" id="KW-1185">Reference proteome</keyword>
<comment type="caution">
    <text evidence="1">The sequence shown here is derived from an EMBL/GenBank/DDBJ whole genome shotgun (WGS) entry which is preliminary data.</text>
</comment>
<evidence type="ECO:0000313" key="2">
    <source>
        <dbReference type="Proteomes" id="UP001281656"/>
    </source>
</evidence>
<accession>A0ABU4JRS4</accession>
<proteinExistence type="predicted"/>
<evidence type="ECO:0000313" key="1">
    <source>
        <dbReference type="EMBL" id="MDW8800832.1"/>
    </source>
</evidence>
<name>A0ABU4JRS4_9CLOT</name>
<organism evidence="1 2">
    <name type="scientific">Clostridium tanneri</name>
    <dbReference type="NCBI Taxonomy" id="3037988"/>
    <lineage>
        <taxon>Bacteria</taxon>
        <taxon>Bacillati</taxon>
        <taxon>Bacillota</taxon>
        <taxon>Clostridia</taxon>
        <taxon>Eubacteriales</taxon>
        <taxon>Clostridiaceae</taxon>
        <taxon>Clostridium</taxon>
    </lineage>
</organism>
<protein>
    <submittedName>
        <fullName evidence="1">Uncharacterized protein</fullName>
    </submittedName>
</protein>
<gene>
    <name evidence="1" type="ORF">P8V03_06655</name>
</gene>
<dbReference type="EMBL" id="JARUJP010000006">
    <property type="protein sequence ID" value="MDW8800832.1"/>
    <property type="molecule type" value="Genomic_DNA"/>
</dbReference>
<dbReference type="Proteomes" id="UP001281656">
    <property type="component" value="Unassembled WGS sequence"/>
</dbReference>
<sequence length="89" mass="10636">MLKIWGRIVKNDKIIKDEVVTSNLEGSYQDNLKACITEMCYKLDISKPYWLPINLEEYNNRSKTSFTEHNFIEEIDFDKFIIEELDVKK</sequence>
<reference evidence="1 2" key="1">
    <citation type="submission" date="2023-04" db="EMBL/GenBank/DDBJ databases">
        <title>Clostridium tannerae sp. nov., isolated from the fecal material of an alpaca.</title>
        <authorList>
            <person name="Miller S."/>
            <person name="Hendry M."/>
            <person name="King J."/>
            <person name="Sankaranarayanan K."/>
            <person name="Lawson P.A."/>
        </authorList>
    </citation>
    <scope>NUCLEOTIDE SEQUENCE [LARGE SCALE GENOMIC DNA]</scope>
    <source>
        <strain evidence="1 2">A1-XYC3</strain>
    </source>
</reference>
<dbReference type="RefSeq" id="WP_261672548.1">
    <property type="nucleotide sequence ID" value="NZ_JARUJP010000006.1"/>
</dbReference>